<proteinExistence type="inferred from homology"/>
<keyword evidence="8 11" id="KW-0560">Oxidoreductase</keyword>
<dbReference type="SUPFAM" id="SSF48695">
    <property type="entry name" value="Multiheme cytochromes"/>
    <property type="match status" value="1"/>
</dbReference>
<evidence type="ECO:0000256" key="9">
    <source>
        <dbReference type="ARBA" id="ARBA00023004"/>
    </source>
</evidence>
<dbReference type="KEGG" id="fbl:Fbal_1273"/>
<dbReference type="GO" id="GO:0030288">
    <property type="term" value="C:outer membrane-bounded periplasmic space"/>
    <property type="evidence" value="ECO:0007669"/>
    <property type="project" value="TreeGrafter"/>
</dbReference>
<evidence type="ECO:0000256" key="4">
    <source>
        <dbReference type="ARBA" id="ARBA00022617"/>
    </source>
</evidence>
<dbReference type="STRING" id="550540.Fbal_1273"/>
<dbReference type="HOGENOM" id="CLU_035040_1_0_6"/>
<evidence type="ECO:0000256" key="10">
    <source>
        <dbReference type="ARBA" id="ARBA00049131"/>
    </source>
</evidence>
<dbReference type="InterPro" id="IPR036280">
    <property type="entry name" value="Multihaem_cyt_sf"/>
</dbReference>
<evidence type="ECO:0000256" key="5">
    <source>
        <dbReference type="ARBA" id="ARBA00022723"/>
    </source>
</evidence>
<evidence type="ECO:0000256" key="6">
    <source>
        <dbReference type="ARBA" id="ARBA00022729"/>
    </source>
</evidence>
<comment type="similarity">
    <text evidence="2">Belongs to the cytochrome c-552 family.</text>
</comment>
<dbReference type="eggNOG" id="COG3303">
    <property type="taxonomic scope" value="Bacteria"/>
</dbReference>
<dbReference type="GO" id="GO:0020037">
    <property type="term" value="F:heme binding"/>
    <property type="evidence" value="ECO:0007669"/>
    <property type="project" value="TreeGrafter"/>
</dbReference>
<dbReference type="GO" id="GO:0042279">
    <property type="term" value="F:nitrite reductase (cytochrome, ammonia-forming) activity"/>
    <property type="evidence" value="ECO:0007669"/>
    <property type="project" value="UniProtKB-EC"/>
</dbReference>
<comment type="subcellular location">
    <subcellularLocation>
        <location evidence="1">Cell envelope</location>
    </subcellularLocation>
</comment>
<dbReference type="AlphaFoldDB" id="E1SLA4"/>
<dbReference type="GO" id="GO:0019645">
    <property type="term" value="P:anaerobic electron transport chain"/>
    <property type="evidence" value="ECO:0007669"/>
    <property type="project" value="TreeGrafter"/>
</dbReference>
<keyword evidence="5" id="KW-0479">Metal-binding</keyword>
<evidence type="ECO:0000256" key="8">
    <source>
        <dbReference type="ARBA" id="ARBA00023002"/>
    </source>
</evidence>
<dbReference type="Proteomes" id="UP000006683">
    <property type="component" value="Chromosome"/>
</dbReference>
<protein>
    <recommendedName>
        <fullName evidence="3">nitrite reductase (cytochrome; ammonia-forming)</fullName>
        <ecNumber evidence="3">1.7.2.2</ecNumber>
    </recommendedName>
</protein>
<evidence type="ECO:0000256" key="2">
    <source>
        <dbReference type="ARBA" id="ARBA00009288"/>
    </source>
</evidence>
<dbReference type="PROSITE" id="PS51257">
    <property type="entry name" value="PROKAR_LIPOPROTEIN"/>
    <property type="match status" value="1"/>
</dbReference>
<comment type="catalytic activity">
    <reaction evidence="10">
        <text>6 Fe(III)-[cytochrome c] + NH4(+) + 2 H2O = 6 Fe(II)-[cytochrome c] + nitrite + 8 H(+)</text>
        <dbReference type="Rhea" id="RHEA:13089"/>
        <dbReference type="Rhea" id="RHEA-COMP:10350"/>
        <dbReference type="Rhea" id="RHEA-COMP:14399"/>
        <dbReference type="ChEBI" id="CHEBI:15377"/>
        <dbReference type="ChEBI" id="CHEBI:15378"/>
        <dbReference type="ChEBI" id="CHEBI:16301"/>
        <dbReference type="ChEBI" id="CHEBI:28938"/>
        <dbReference type="ChEBI" id="CHEBI:29033"/>
        <dbReference type="ChEBI" id="CHEBI:29034"/>
        <dbReference type="EC" id="1.7.2.2"/>
    </reaction>
</comment>
<accession>E1SLA4</accession>
<organism evidence="11 12">
    <name type="scientific">Ferrimonas balearica (strain DSM 9799 / CCM 4581 / KCTC 23876 / PAT)</name>
    <dbReference type="NCBI Taxonomy" id="550540"/>
    <lineage>
        <taxon>Bacteria</taxon>
        <taxon>Pseudomonadati</taxon>
        <taxon>Pseudomonadota</taxon>
        <taxon>Gammaproteobacteria</taxon>
        <taxon>Alteromonadales</taxon>
        <taxon>Ferrimonadaceae</taxon>
        <taxon>Ferrimonas</taxon>
    </lineage>
</organism>
<sequence length="568" mass="62160">MMRNKLLVAVAISAALAGCNDDDTIQVECGEGSVLNPETNICEVTPVEPPPAVECGEGTVLNPETNQCEIPPTTGPTDFYNSDNWAESFPTQHASWAETEQNTPEAGPTDLLEANPNLVVAWAGYGFAKDYNRARGHHFALTDVISTLRTGSPMLVDGVVVGEAMPASCWGCKTPDIARMYDEVGEANFSNNSWSTWGHEMANTIGCADCHELGEDQIRLSRPYTDRAMTTIGRTFEAQDAGEKANQVCAQCHVEYYFDGTDSKKVKYPWDHWVPGVNTNYASVVSYEGTDGLYEGFAAEAQLAYFDAKGYKDWTNAISGTPNLKTQHPEYENLVDRTSHTMSSHLDFTCATCHMPKAENDSGMEYSRHNVRFDANNLPSSCLGCHSAESFEPMLKARKDEINALRFGENGTDARLTELHFTAQAIWSANGVEGLAEGKTIGEAKANYEGALKAGTELAGEMNSLLTKIRNAQWFWDSATASHGIHAHNKAEAVRLLTKSNAIIDAALVEAATLVAKYAPDYVFDITTVDTKAKAQPLAGLDLEKMEADKDKFLSERVEKEWPHPLKP</sequence>
<dbReference type="CDD" id="cd00548">
    <property type="entry name" value="NrfA-like"/>
    <property type="match status" value="1"/>
</dbReference>
<gene>
    <name evidence="11" type="ordered locus">Fbal_1273</name>
</gene>
<dbReference type="OrthoDB" id="9780421at2"/>
<dbReference type="PANTHER" id="PTHR30633:SF0">
    <property type="entry name" value="CYTOCHROME C-552"/>
    <property type="match status" value="1"/>
</dbReference>
<dbReference type="Gene3D" id="1.10.1130.10">
    <property type="entry name" value="Flavocytochrome C3, Chain A"/>
    <property type="match status" value="1"/>
</dbReference>
<evidence type="ECO:0000256" key="7">
    <source>
        <dbReference type="ARBA" id="ARBA00022837"/>
    </source>
</evidence>
<dbReference type="Pfam" id="PF02335">
    <property type="entry name" value="Cytochrom_C552"/>
    <property type="match status" value="1"/>
</dbReference>
<dbReference type="Gene3D" id="1.20.140.10">
    <property type="entry name" value="Butyryl-CoA Dehydrogenase, subunit A, domain 3"/>
    <property type="match status" value="1"/>
</dbReference>
<evidence type="ECO:0000313" key="11">
    <source>
        <dbReference type="EMBL" id="ADN75482.1"/>
    </source>
</evidence>
<dbReference type="InterPro" id="IPR003321">
    <property type="entry name" value="Cyt_c552"/>
</dbReference>
<evidence type="ECO:0000256" key="1">
    <source>
        <dbReference type="ARBA" id="ARBA00004196"/>
    </source>
</evidence>
<keyword evidence="6" id="KW-0732">Signal</keyword>
<dbReference type="EC" id="1.7.2.2" evidence="3"/>
<reference evidence="11 12" key="1">
    <citation type="journal article" date="2010" name="Stand. Genomic Sci.">
        <title>Complete genome sequence of Ferrimonas balearica type strain (PAT).</title>
        <authorList>
            <person name="Nolan M."/>
            <person name="Sikorski J."/>
            <person name="Davenport K."/>
            <person name="Lucas S."/>
            <person name="Glavina Del Rio T."/>
            <person name="Tice H."/>
            <person name="Cheng J."/>
            <person name="Goodwin L."/>
            <person name="Pitluck S."/>
            <person name="Liolios K."/>
            <person name="Ivanova N."/>
            <person name="Mavromatis K."/>
            <person name="Ovchinnikova G."/>
            <person name="Pati A."/>
            <person name="Chen A."/>
            <person name="Palaniappan K."/>
            <person name="Land M."/>
            <person name="Hauser L."/>
            <person name="Chang Y."/>
            <person name="Jeffries C."/>
            <person name="Tapia R."/>
            <person name="Brettin T."/>
            <person name="Detter J."/>
            <person name="Han C."/>
            <person name="Yasawong M."/>
            <person name="Rohde M."/>
            <person name="Tindall B."/>
            <person name="Goker M."/>
            <person name="Woyke T."/>
            <person name="Bristow J."/>
            <person name="Eisen J."/>
            <person name="Markowitz V."/>
            <person name="Hugenholtz P."/>
            <person name="Kyrpides N."/>
            <person name="Klenk H."/>
            <person name="Lapidus A."/>
        </authorList>
    </citation>
    <scope>NUCLEOTIDE SEQUENCE [LARGE SCALE GENOMIC DNA]</scope>
    <source>
        <strain evidence="12">DSM 9799 / CCM 4581 / KCTC 23876 / PAT</strain>
    </source>
</reference>
<dbReference type="GO" id="GO:0046872">
    <property type="term" value="F:metal ion binding"/>
    <property type="evidence" value="ECO:0007669"/>
    <property type="project" value="UniProtKB-KW"/>
</dbReference>
<name>E1SLA4_FERBD</name>
<evidence type="ECO:0000313" key="12">
    <source>
        <dbReference type="Proteomes" id="UP000006683"/>
    </source>
</evidence>
<keyword evidence="7" id="KW-0106">Calcium</keyword>
<evidence type="ECO:0000256" key="3">
    <source>
        <dbReference type="ARBA" id="ARBA00011887"/>
    </source>
</evidence>
<keyword evidence="4" id="KW-0349">Heme</keyword>
<dbReference type="PANTHER" id="PTHR30633">
    <property type="entry name" value="CYTOCHROME C-552 RESPIRATORY NITRITE REDUCTASE"/>
    <property type="match status" value="1"/>
</dbReference>
<dbReference type="EMBL" id="CP002209">
    <property type="protein sequence ID" value="ADN75482.1"/>
    <property type="molecule type" value="Genomic_DNA"/>
</dbReference>
<keyword evidence="12" id="KW-1185">Reference proteome</keyword>
<keyword evidence="9" id="KW-0408">Iron</keyword>